<comment type="caution">
    <text evidence="2">The sequence shown here is derived from an EMBL/GenBank/DDBJ whole genome shotgun (WGS) entry which is preliminary data.</text>
</comment>
<dbReference type="Proteomes" id="UP000784294">
    <property type="component" value="Unassembled WGS sequence"/>
</dbReference>
<reference evidence="2" key="1">
    <citation type="submission" date="2018-11" db="EMBL/GenBank/DDBJ databases">
        <authorList>
            <consortium name="Pathogen Informatics"/>
        </authorList>
    </citation>
    <scope>NUCLEOTIDE SEQUENCE</scope>
</reference>
<evidence type="ECO:0000313" key="2">
    <source>
        <dbReference type="EMBL" id="VEL07537.1"/>
    </source>
</evidence>
<dbReference type="SUPFAM" id="SSF52935">
    <property type="entry name" value="PK C-terminal domain-like"/>
    <property type="match status" value="1"/>
</dbReference>
<dbReference type="Pfam" id="PF02887">
    <property type="entry name" value="PK_C"/>
    <property type="match status" value="1"/>
</dbReference>
<dbReference type="EMBL" id="CAAALY010001955">
    <property type="protein sequence ID" value="VEL07537.1"/>
    <property type="molecule type" value="Genomic_DNA"/>
</dbReference>
<dbReference type="InterPro" id="IPR015795">
    <property type="entry name" value="Pyrv_Knase_C"/>
</dbReference>
<dbReference type="InterPro" id="IPR036918">
    <property type="entry name" value="Pyrv_Knase_C_sf"/>
</dbReference>
<accession>A0A3S5AXG4</accession>
<gene>
    <name evidence="2" type="ORF">PXEA_LOCUS977</name>
</gene>
<dbReference type="AlphaFoldDB" id="A0A3S5AXG4"/>
<organism evidence="2 3">
    <name type="scientific">Protopolystoma xenopodis</name>
    <dbReference type="NCBI Taxonomy" id="117903"/>
    <lineage>
        <taxon>Eukaryota</taxon>
        <taxon>Metazoa</taxon>
        <taxon>Spiralia</taxon>
        <taxon>Lophotrochozoa</taxon>
        <taxon>Platyhelminthes</taxon>
        <taxon>Monogenea</taxon>
        <taxon>Polyopisthocotylea</taxon>
        <taxon>Polystomatidea</taxon>
        <taxon>Polystomatidae</taxon>
        <taxon>Protopolystoma</taxon>
    </lineage>
</organism>
<dbReference type="Gene3D" id="3.40.1380.20">
    <property type="entry name" value="Pyruvate kinase, C-terminal domain"/>
    <property type="match status" value="1"/>
</dbReference>
<protein>
    <recommendedName>
        <fullName evidence="1">Pyruvate kinase C-terminal domain-containing protein</fullName>
    </recommendedName>
</protein>
<evidence type="ECO:0000313" key="3">
    <source>
        <dbReference type="Proteomes" id="UP000784294"/>
    </source>
</evidence>
<dbReference type="OrthoDB" id="108365at2759"/>
<sequence length="64" mass="6897">MDARLNAALQIARSRGFVKEGDQIVIVTGWASGHSSTNTVRVHQVPKAETKLQVVCSSSCLTSR</sequence>
<evidence type="ECO:0000259" key="1">
    <source>
        <dbReference type="Pfam" id="PF02887"/>
    </source>
</evidence>
<keyword evidence="3" id="KW-1185">Reference proteome</keyword>
<feature type="domain" description="Pyruvate kinase C-terminal" evidence="1">
    <location>
        <begin position="2"/>
        <end position="43"/>
    </location>
</feature>
<name>A0A3S5AXG4_9PLAT</name>
<proteinExistence type="predicted"/>